<accession>A0A3P5ZUZ0</accession>
<evidence type="ECO:0000313" key="1">
    <source>
        <dbReference type="EMBL" id="CAG7891167.1"/>
    </source>
</evidence>
<organism evidence="2">
    <name type="scientific">Brassica campestris</name>
    <name type="common">Field mustard</name>
    <dbReference type="NCBI Taxonomy" id="3711"/>
    <lineage>
        <taxon>Eukaryota</taxon>
        <taxon>Viridiplantae</taxon>
        <taxon>Streptophyta</taxon>
        <taxon>Embryophyta</taxon>
        <taxon>Tracheophyta</taxon>
        <taxon>Spermatophyta</taxon>
        <taxon>Magnoliopsida</taxon>
        <taxon>eudicotyledons</taxon>
        <taxon>Gunneridae</taxon>
        <taxon>Pentapetalae</taxon>
        <taxon>rosids</taxon>
        <taxon>malvids</taxon>
        <taxon>Brassicales</taxon>
        <taxon>Brassicaceae</taxon>
        <taxon>Brassiceae</taxon>
        <taxon>Brassica</taxon>
    </lineage>
</organism>
<reference evidence="2" key="1">
    <citation type="submission" date="2018-11" db="EMBL/GenBank/DDBJ databases">
        <authorList>
            <consortium name="Genoscope - CEA"/>
            <person name="William W."/>
        </authorList>
    </citation>
    <scope>NUCLEOTIDE SEQUENCE</scope>
</reference>
<protein>
    <submittedName>
        <fullName evidence="1">Uncharacterized protein</fullName>
    </submittedName>
</protein>
<gene>
    <name evidence="2" type="ORF">BRAA02T04778Z</name>
    <name evidence="1" type="ORF">BRAPAZ1V2_A02P01190.2</name>
</gene>
<proteinExistence type="predicted"/>
<dbReference type="Gramene" id="A02p01190.2_BraZ1">
    <property type="protein sequence ID" value="A02p01190.2_BraZ1.CDS"/>
    <property type="gene ID" value="A02g01190.2_BraZ1"/>
</dbReference>
<sequence>MLRRLDAMDYDLLLVTPTLDINNPESPQWPGLFIDRGAACFAVETSKISQEPPSPKKHEADVVAEEETLNTHGKLLLETEDIKKPESPELTAGIKMPQAPKMQRVRNTLAGKNGSIDVFIDLETTTIDSSDGPKLRAHIDAVLGKKYHSRSVTVYAIKTPDETLVKSLYQGKKFVLKPISKEKSSATSVNSVKVSVIMH</sequence>
<evidence type="ECO:0000313" key="2">
    <source>
        <dbReference type="EMBL" id="VDC84616.1"/>
    </source>
</evidence>
<dbReference type="AlphaFoldDB" id="A0A3P5ZUZ0"/>
<dbReference type="Proteomes" id="UP000694005">
    <property type="component" value="Chromosome A02"/>
</dbReference>
<name>A0A3P5ZUZ0_BRACM</name>
<dbReference type="EMBL" id="LS974618">
    <property type="protein sequence ID" value="CAG7891167.1"/>
    <property type="molecule type" value="Genomic_DNA"/>
</dbReference>
<dbReference type="EMBL" id="LR031573">
    <property type="protein sequence ID" value="VDC84616.1"/>
    <property type="molecule type" value="Genomic_DNA"/>
</dbReference>